<dbReference type="Pfam" id="PF00375">
    <property type="entry name" value="SDF"/>
    <property type="match status" value="1"/>
</dbReference>
<dbReference type="SMR" id="A0A071KZJ8"/>
<organism evidence="11 13">
    <name type="scientific">Pseudomonas aeruginosa</name>
    <dbReference type="NCBI Taxonomy" id="287"/>
    <lineage>
        <taxon>Bacteria</taxon>
        <taxon>Pseudomonadati</taxon>
        <taxon>Pseudomonadota</taxon>
        <taxon>Gammaproteobacteria</taxon>
        <taxon>Pseudomonadales</taxon>
        <taxon>Pseudomonadaceae</taxon>
        <taxon>Pseudomonas</taxon>
    </lineage>
</organism>
<reference evidence="11 13" key="1">
    <citation type="submission" date="2019-11" db="EMBL/GenBank/DDBJ databases">
        <title>Genomes of ocular Pseudomonas aeruginosa isolates.</title>
        <authorList>
            <person name="Khan M."/>
            <person name="Rice S.A."/>
            <person name="Willcox M.D.P."/>
            <person name="Stapleton F."/>
        </authorList>
    </citation>
    <scope>NUCLEOTIDE SEQUENCE [LARGE SCALE GENOMIC DNA]</scope>
    <source>
        <strain evidence="11 13">PA221</strain>
    </source>
</reference>
<dbReference type="EMBL" id="WOAD01000018">
    <property type="protein sequence ID" value="MUI37406.1"/>
    <property type="molecule type" value="Genomic_DNA"/>
</dbReference>
<keyword evidence="8 10" id="KW-1133">Transmembrane helix</keyword>
<dbReference type="PANTHER" id="PTHR42865">
    <property type="entry name" value="PROTON/GLUTAMATE-ASPARTATE SYMPORTER"/>
    <property type="match status" value="1"/>
</dbReference>
<evidence type="ECO:0000313" key="12">
    <source>
        <dbReference type="EMBL" id="WOS74884.1"/>
    </source>
</evidence>
<dbReference type="RefSeq" id="WP_003088680.1">
    <property type="nucleotide sequence ID" value="NZ_AP014622.1"/>
</dbReference>
<protein>
    <recommendedName>
        <fullName evidence="10">Serine/threonine transporter SstT</fullName>
    </recommendedName>
    <alternativeName>
        <fullName evidence="10">Na(+)/serine-threonine symporter</fullName>
    </alternativeName>
</protein>
<keyword evidence="3 10" id="KW-1003">Cell membrane</keyword>
<dbReference type="Gene3D" id="1.10.3860.10">
    <property type="entry name" value="Sodium:dicarboxylate symporter"/>
    <property type="match status" value="1"/>
</dbReference>
<dbReference type="PANTHER" id="PTHR42865:SF8">
    <property type="entry name" value="SERINE_THREONINE TRANSPORTER SSTT"/>
    <property type="match status" value="1"/>
</dbReference>
<evidence type="ECO:0000256" key="9">
    <source>
        <dbReference type="ARBA" id="ARBA00023136"/>
    </source>
</evidence>
<dbReference type="PRINTS" id="PR00173">
    <property type="entry name" value="EDTRNSPORT"/>
</dbReference>
<dbReference type="Proteomes" id="UP001297540">
    <property type="component" value="Chromosome"/>
</dbReference>
<keyword evidence="9 10" id="KW-0472">Membrane</keyword>
<feature type="transmembrane region" description="Helical" evidence="10">
    <location>
        <begin position="142"/>
        <end position="162"/>
    </location>
</feature>
<keyword evidence="5 10" id="KW-0812">Transmembrane</keyword>
<feature type="transmembrane region" description="Helical" evidence="10">
    <location>
        <begin position="300"/>
        <end position="321"/>
    </location>
</feature>
<dbReference type="InterPro" id="IPR036458">
    <property type="entry name" value="Na:dicarbo_symporter_sf"/>
</dbReference>
<comment type="catalytic activity">
    <reaction evidence="10">
        <text>L-serine(in) + Na(+)(in) = L-serine(out) + Na(+)(out)</text>
        <dbReference type="Rhea" id="RHEA:29575"/>
        <dbReference type="ChEBI" id="CHEBI:29101"/>
        <dbReference type="ChEBI" id="CHEBI:33384"/>
    </reaction>
</comment>
<evidence type="ECO:0000256" key="5">
    <source>
        <dbReference type="ARBA" id="ARBA00022692"/>
    </source>
</evidence>
<feature type="transmembrane region" description="Helical" evidence="10">
    <location>
        <begin position="358"/>
        <end position="378"/>
    </location>
</feature>
<evidence type="ECO:0000256" key="1">
    <source>
        <dbReference type="ARBA" id="ARBA00004141"/>
    </source>
</evidence>
<dbReference type="EMBL" id="CP136986">
    <property type="protein sequence ID" value="WOS74884.1"/>
    <property type="molecule type" value="Genomic_DNA"/>
</dbReference>
<dbReference type="FunFam" id="1.10.3860.10:FF:000003">
    <property type="entry name" value="Serine/threonine transporter sstT"/>
    <property type="match status" value="1"/>
</dbReference>
<gene>
    <name evidence="10 11" type="primary">sstT</name>
    <name evidence="11" type="ORF">GNQ48_20570</name>
    <name evidence="12" type="ORF">L4V69_20460</name>
</gene>
<dbReference type="SUPFAM" id="SSF118215">
    <property type="entry name" value="Proton glutamate symport protein"/>
    <property type="match status" value="1"/>
</dbReference>
<feature type="transmembrane region" description="Helical" evidence="10">
    <location>
        <begin position="21"/>
        <end position="40"/>
    </location>
</feature>
<comment type="function">
    <text evidence="10">Involved in the import of serine and threonine into the cell, with the concomitant import of sodium (symport system).</text>
</comment>
<feature type="transmembrane region" description="Helical" evidence="10">
    <location>
        <begin position="327"/>
        <end position="351"/>
    </location>
</feature>
<evidence type="ECO:0000256" key="7">
    <source>
        <dbReference type="ARBA" id="ARBA00022970"/>
    </source>
</evidence>
<accession>A0A071KZJ8</accession>
<dbReference type="GO" id="GO:0032329">
    <property type="term" value="P:serine transport"/>
    <property type="evidence" value="ECO:0007669"/>
    <property type="project" value="InterPro"/>
</dbReference>
<dbReference type="HAMAP" id="MF_01582">
    <property type="entry name" value="Ser_Thr_transp_SstT"/>
    <property type="match status" value="1"/>
</dbReference>
<dbReference type="KEGG" id="paeb:NCGM1900_4443"/>
<sequence>MTYPERPLLHLLTRTSLVGQIIVGLIAGLLLASFFPAAALKVGFIGKVFVSALKAVAPVLVFVLVMASIANHRQGQQTHIRPILLLYLVGTFSAAVVAVIASFAFPSSLVLASHPGEMSPPGGIAEVLQSLLLSVVDNPVNALISANFIGILAWAIGLGIAFRHASDTTRNLLSELSNGVSLIVKVVIRFAPLGIFGLVASTFAESGVEALKGYAHLLVVLLGCMLFVAFVVNPLIVFLKIRRNPYPLVLTCLRESGMTAFFTRSSAANIPVNLQLCERLGLHEDTYSVSIPLGATINMAGAAITITVLTLAAVHTLGIAVDVPTAILLSVVASVCACGASGVAGGSLLLIPLACSLFGIPSEVAMQVVAVGFIIAILQDSAETALNSSTDVLFTAAACLAEERKASAA</sequence>
<comment type="subcellular location">
    <subcellularLocation>
        <location evidence="10">Cell membrane</location>
        <topology evidence="10">Multi-pass membrane protein</topology>
    </subcellularLocation>
    <subcellularLocation>
        <location evidence="1">Membrane</location>
        <topology evidence="1">Multi-pass membrane protein</topology>
    </subcellularLocation>
</comment>
<keyword evidence="6 10" id="KW-0769">Symport</keyword>
<dbReference type="GO" id="GO:0015826">
    <property type="term" value="P:threonine transport"/>
    <property type="evidence" value="ECO:0007669"/>
    <property type="project" value="InterPro"/>
</dbReference>
<dbReference type="InterPro" id="IPR023025">
    <property type="entry name" value="Ser_Thr_transp_SstT"/>
</dbReference>
<evidence type="ECO:0000256" key="2">
    <source>
        <dbReference type="ARBA" id="ARBA00022448"/>
    </source>
</evidence>
<keyword evidence="2 10" id="KW-0813">Transport</keyword>
<feature type="transmembrane region" description="Helical" evidence="10">
    <location>
        <begin position="52"/>
        <end position="71"/>
    </location>
</feature>
<reference evidence="12" key="3">
    <citation type="submission" date="2023-10" db="EMBL/GenBank/DDBJ databases">
        <title>Pathogen: clinical or host-associated sample.</title>
        <authorList>
            <person name="Hergert J."/>
            <person name="Casey R."/>
            <person name="Wagner J."/>
            <person name="Young E.L."/>
            <person name="Oakeson K.F."/>
        </authorList>
    </citation>
    <scope>NUCLEOTIDE SEQUENCE</scope>
    <source>
        <strain evidence="12">2021CK-01020</strain>
    </source>
</reference>
<evidence type="ECO:0000256" key="3">
    <source>
        <dbReference type="ARBA" id="ARBA00022475"/>
    </source>
</evidence>
<dbReference type="Proteomes" id="UP000433532">
    <property type="component" value="Unassembled WGS sequence"/>
</dbReference>
<feature type="transmembrane region" description="Helical" evidence="10">
    <location>
        <begin position="83"/>
        <end position="105"/>
    </location>
</feature>
<comment type="similarity">
    <text evidence="10">Belongs to the dicarboxylate/amino acid:cation symporter (DAACS) (TC 2.A.23) family.</text>
</comment>
<evidence type="ECO:0000256" key="10">
    <source>
        <dbReference type="HAMAP-Rule" id="MF_01582"/>
    </source>
</evidence>
<comment type="catalytic activity">
    <reaction evidence="10">
        <text>L-threonine(in) + Na(+)(in) = L-threonine(out) + Na(+)(out)</text>
        <dbReference type="Rhea" id="RHEA:69999"/>
        <dbReference type="ChEBI" id="CHEBI:29101"/>
        <dbReference type="ChEBI" id="CHEBI:57926"/>
    </reaction>
</comment>
<dbReference type="InterPro" id="IPR001991">
    <property type="entry name" value="Na-dicarboxylate_symporter"/>
</dbReference>
<evidence type="ECO:0000256" key="8">
    <source>
        <dbReference type="ARBA" id="ARBA00022989"/>
    </source>
</evidence>
<dbReference type="AlphaFoldDB" id="A0A071KZJ8"/>
<dbReference type="GO" id="GO:0005295">
    <property type="term" value="F:neutral L-amino acid:sodium symporter activity"/>
    <property type="evidence" value="ECO:0007669"/>
    <property type="project" value="TreeGrafter"/>
</dbReference>
<reference evidence="12" key="2">
    <citation type="submission" date="2023-06" db="EMBL/GenBank/DDBJ databases">
        <authorList>
            <consortium name="Clinical and Environmental Microbiology Branch: Whole genome sequencing antimicrobial resistance pathogens in the healthcare setting"/>
        </authorList>
    </citation>
    <scope>NUCLEOTIDE SEQUENCE</scope>
    <source>
        <strain evidence="12">2021CK-01020</strain>
    </source>
</reference>
<name>A0A071KZJ8_PSEAI</name>
<keyword evidence="4" id="KW-0997">Cell inner membrane</keyword>
<feature type="transmembrane region" description="Helical" evidence="10">
    <location>
        <begin position="182"/>
        <end position="203"/>
    </location>
</feature>
<evidence type="ECO:0000256" key="6">
    <source>
        <dbReference type="ARBA" id="ARBA00022847"/>
    </source>
</evidence>
<keyword evidence="7 10" id="KW-0029">Amino-acid transport</keyword>
<dbReference type="GO" id="GO:0005886">
    <property type="term" value="C:plasma membrane"/>
    <property type="evidence" value="ECO:0007669"/>
    <property type="project" value="UniProtKB-SubCell"/>
</dbReference>
<evidence type="ECO:0000256" key="4">
    <source>
        <dbReference type="ARBA" id="ARBA00022519"/>
    </source>
</evidence>
<dbReference type="NCBIfam" id="NF010151">
    <property type="entry name" value="PRK13628.1"/>
    <property type="match status" value="1"/>
</dbReference>
<proteinExistence type="inferred from homology"/>
<feature type="transmembrane region" description="Helical" evidence="10">
    <location>
        <begin position="215"/>
        <end position="239"/>
    </location>
</feature>
<evidence type="ECO:0000313" key="13">
    <source>
        <dbReference type="Proteomes" id="UP000433532"/>
    </source>
</evidence>
<evidence type="ECO:0000313" key="11">
    <source>
        <dbReference type="EMBL" id="MUI37406.1"/>
    </source>
</evidence>